<feature type="zinc finger region" description="FLZ-type" evidence="6">
    <location>
        <begin position="105"/>
        <end position="149"/>
    </location>
</feature>
<evidence type="ECO:0000313" key="8">
    <source>
        <dbReference type="EMBL" id="OWM65620.1"/>
    </source>
</evidence>
<accession>A0A218VZZ7</accession>
<dbReference type="GeneID" id="116198671"/>
<gene>
    <name evidence="8" type="ORF">CDL15_Pgr017117</name>
    <name evidence="9" type="ORF">CRG98_039039</name>
</gene>
<dbReference type="PANTHER" id="PTHR33059">
    <property type="entry name" value="FCS-LIKE ZINC FINGER 5"/>
    <property type="match status" value="1"/>
</dbReference>
<dbReference type="AlphaFoldDB" id="A0A218VZZ7"/>
<comment type="caution">
    <text evidence="8">The sequence shown here is derived from an EMBL/GenBank/DDBJ whole genome shotgun (WGS) entry which is preliminary data.</text>
</comment>
<dbReference type="GO" id="GO:0008270">
    <property type="term" value="F:zinc ion binding"/>
    <property type="evidence" value="ECO:0007669"/>
    <property type="project" value="UniProtKB-KW"/>
</dbReference>
<dbReference type="EMBL" id="MTKT01005569">
    <property type="protein sequence ID" value="OWM65620.1"/>
    <property type="molecule type" value="Genomic_DNA"/>
</dbReference>
<evidence type="ECO:0000256" key="2">
    <source>
        <dbReference type="ARBA" id="ARBA00009374"/>
    </source>
</evidence>
<evidence type="ECO:0000256" key="6">
    <source>
        <dbReference type="PROSITE-ProRule" id="PRU01131"/>
    </source>
</evidence>
<comment type="subcellular location">
    <subcellularLocation>
        <location evidence="1">Cytoplasm</location>
    </subcellularLocation>
</comment>
<dbReference type="Proteomes" id="UP000233551">
    <property type="component" value="Unassembled WGS sequence"/>
</dbReference>
<dbReference type="InterPro" id="IPR007650">
    <property type="entry name" value="Zf-FLZ_dom"/>
</dbReference>
<keyword evidence="5" id="KW-0863">Zinc-finger</keyword>
<feature type="domain" description="FLZ-type" evidence="7">
    <location>
        <begin position="105"/>
        <end position="149"/>
    </location>
</feature>
<dbReference type="STRING" id="22663.A0A218VZZ7"/>
<evidence type="ECO:0000256" key="5">
    <source>
        <dbReference type="ARBA" id="ARBA00022771"/>
    </source>
</evidence>
<evidence type="ECO:0000256" key="3">
    <source>
        <dbReference type="ARBA" id="ARBA00022490"/>
    </source>
</evidence>
<dbReference type="PROSITE" id="PS51795">
    <property type="entry name" value="ZF_FLZ"/>
    <property type="match status" value="1"/>
</dbReference>
<dbReference type="Proteomes" id="UP000197138">
    <property type="component" value="Unassembled WGS sequence"/>
</dbReference>
<dbReference type="Pfam" id="PF04570">
    <property type="entry name" value="zf-FLZ"/>
    <property type="match status" value="1"/>
</dbReference>
<keyword evidence="11" id="KW-1185">Reference proteome</keyword>
<reference evidence="8" key="2">
    <citation type="submission" date="2017-06" db="EMBL/GenBank/DDBJ databases">
        <title>The pomegranate genome and the genomics of punicalagin biosynthesis.</title>
        <authorList>
            <person name="Xu C."/>
        </authorList>
    </citation>
    <scope>NUCLEOTIDE SEQUENCE [LARGE SCALE GENOMIC DNA]</scope>
    <source>
        <tissue evidence="8">Fresh leaf</tissue>
    </source>
</reference>
<dbReference type="EMBL" id="PGOL01003528">
    <property type="protein sequence ID" value="PKI40565.1"/>
    <property type="molecule type" value="Genomic_DNA"/>
</dbReference>
<evidence type="ECO:0000256" key="4">
    <source>
        <dbReference type="ARBA" id="ARBA00022723"/>
    </source>
</evidence>
<keyword evidence="3" id="KW-0963">Cytoplasm</keyword>
<keyword evidence="5" id="KW-0862">Zinc</keyword>
<evidence type="ECO:0000259" key="7">
    <source>
        <dbReference type="PROSITE" id="PS51795"/>
    </source>
</evidence>
<name>A0A218VZZ7_PUNGR</name>
<protein>
    <recommendedName>
        <fullName evidence="7">FLZ-type domain-containing protein</fullName>
    </recommendedName>
</protein>
<dbReference type="GO" id="GO:0005737">
    <property type="term" value="C:cytoplasm"/>
    <property type="evidence" value="ECO:0007669"/>
    <property type="project" value="UniProtKB-SubCell"/>
</dbReference>
<comment type="similarity">
    <text evidence="2">Belongs to the FLZ family.</text>
</comment>
<dbReference type="OrthoDB" id="1925036at2759"/>
<evidence type="ECO:0000313" key="10">
    <source>
        <dbReference type="Proteomes" id="UP000197138"/>
    </source>
</evidence>
<organism evidence="8 10">
    <name type="scientific">Punica granatum</name>
    <name type="common">Pomegranate</name>
    <dbReference type="NCBI Taxonomy" id="22663"/>
    <lineage>
        <taxon>Eukaryota</taxon>
        <taxon>Viridiplantae</taxon>
        <taxon>Streptophyta</taxon>
        <taxon>Embryophyta</taxon>
        <taxon>Tracheophyta</taxon>
        <taxon>Spermatophyta</taxon>
        <taxon>Magnoliopsida</taxon>
        <taxon>eudicotyledons</taxon>
        <taxon>Gunneridae</taxon>
        <taxon>Pentapetalae</taxon>
        <taxon>rosids</taxon>
        <taxon>malvids</taxon>
        <taxon>Myrtales</taxon>
        <taxon>Lythraceae</taxon>
        <taxon>Punica</taxon>
    </lineage>
</organism>
<evidence type="ECO:0000313" key="11">
    <source>
        <dbReference type="Proteomes" id="UP000233551"/>
    </source>
</evidence>
<proteinExistence type="inferred from homology"/>
<reference evidence="9 11" key="3">
    <citation type="submission" date="2017-11" db="EMBL/GenBank/DDBJ databases">
        <title>De-novo sequencing of pomegranate (Punica granatum L.) genome.</title>
        <authorList>
            <person name="Akparov Z."/>
            <person name="Amiraslanov A."/>
            <person name="Hajiyeva S."/>
            <person name="Abbasov M."/>
            <person name="Kaur K."/>
            <person name="Hamwieh A."/>
            <person name="Solovyev V."/>
            <person name="Salamov A."/>
            <person name="Braich B."/>
            <person name="Kosarev P."/>
            <person name="Mahmoud A."/>
            <person name="Hajiyev E."/>
            <person name="Babayeva S."/>
            <person name="Izzatullayeva V."/>
            <person name="Mammadov A."/>
            <person name="Mammadov A."/>
            <person name="Sharifova S."/>
            <person name="Ojaghi J."/>
            <person name="Eynullazada K."/>
            <person name="Bayramov B."/>
            <person name="Abdulazimova A."/>
            <person name="Shahmuradov I."/>
        </authorList>
    </citation>
    <scope>NUCLEOTIDE SEQUENCE [LARGE SCALE GENOMIC DNA]</scope>
    <source>
        <strain evidence="9">AG2017</strain>
        <strain evidence="11">cv. AG2017</strain>
        <tissue evidence="9">Leaf</tissue>
    </source>
</reference>
<dbReference type="PANTHER" id="PTHR33059:SF76">
    <property type="entry name" value="FCS-LIKE ZINC FINGER 7"/>
    <property type="match status" value="1"/>
</dbReference>
<sequence length="161" mass="17994">MLLGKRPRPPMRRTASMTGITVDIGPQESSEDGLLHVSGASNPGEHVAASTHDHRNFIPAITTAGNSTTGNRWYDYDQNHLAAPAMVSPRRNPYGTTTEYMETAQFLRICGLCQRQLVPGRDIYMYRGDTAFCSLECREQRMKQDERKEKRTSSTVASVSK</sequence>
<reference evidence="10" key="1">
    <citation type="journal article" date="2017" name="Plant J.">
        <title>The pomegranate (Punica granatum L.) genome and the genomics of punicalagin biosynthesis.</title>
        <authorList>
            <person name="Qin G."/>
            <person name="Xu C."/>
            <person name="Ming R."/>
            <person name="Tang H."/>
            <person name="Guyot R."/>
            <person name="Kramer E.M."/>
            <person name="Hu Y."/>
            <person name="Yi X."/>
            <person name="Qi Y."/>
            <person name="Xu X."/>
            <person name="Gao Z."/>
            <person name="Pan H."/>
            <person name="Jian J."/>
            <person name="Tian Y."/>
            <person name="Yue Z."/>
            <person name="Xu Y."/>
        </authorList>
    </citation>
    <scope>NUCLEOTIDE SEQUENCE [LARGE SCALE GENOMIC DNA]</scope>
    <source>
        <strain evidence="10">cv. Dabenzi</strain>
    </source>
</reference>
<evidence type="ECO:0000256" key="1">
    <source>
        <dbReference type="ARBA" id="ARBA00004496"/>
    </source>
</evidence>
<evidence type="ECO:0000313" key="9">
    <source>
        <dbReference type="EMBL" id="PKI40565.1"/>
    </source>
</evidence>
<keyword evidence="4" id="KW-0479">Metal-binding</keyword>